<feature type="compositionally biased region" description="Basic and acidic residues" evidence="1">
    <location>
        <begin position="174"/>
        <end position="214"/>
    </location>
</feature>
<dbReference type="EMBL" id="JABMIG020000138">
    <property type="protein sequence ID" value="KAL3789607.1"/>
    <property type="molecule type" value="Genomic_DNA"/>
</dbReference>
<proteinExistence type="predicted"/>
<feature type="compositionally biased region" description="Basic and acidic residues" evidence="1">
    <location>
        <begin position="261"/>
        <end position="297"/>
    </location>
</feature>
<feature type="region of interest" description="Disordered" evidence="1">
    <location>
        <begin position="1"/>
        <end position="327"/>
    </location>
</feature>
<accession>A0ABD3PPA2</accession>
<feature type="compositionally biased region" description="Basic and acidic residues" evidence="1">
    <location>
        <begin position="92"/>
        <end position="112"/>
    </location>
</feature>
<gene>
    <name evidence="2" type="ORF">HJC23_003156</name>
</gene>
<feature type="compositionally biased region" description="Basic residues" evidence="1">
    <location>
        <begin position="298"/>
        <end position="311"/>
    </location>
</feature>
<feature type="compositionally biased region" description="Basic residues" evidence="1">
    <location>
        <begin position="1"/>
        <end position="10"/>
    </location>
</feature>
<protein>
    <submittedName>
        <fullName evidence="2">Uncharacterized protein</fullName>
    </submittedName>
</protein>
<keyword evidence="3" id="KW-1185">Reference proteome</keyword>
<dbReference type="Proteomes" id="UP001516023">
    <property type="component" value="Unassembled WGS sequence"/>
</dbReference>
<evidence type="ECO:0000313" key="2">
    <source>
        <dbReference type="EMBL" id="KAL3789607.1"/>
    </source>
</evidence>
<evidence type="ECO:0000313" key="3">
    <source>
        <dbReference type="Proteomes" id="UP001516023"/>
    </source>
</evidence>
<sequence>MKIFGKRKTTTKPAPSSVDANDEPLSEAPAAASLPSEIPSYFSSLDDTDGSTKKKQRTKQSNNDTINGEEMEKLLAMDPEELNSKQRRLVRRFKERDAANDAARDIDVEGKSNEANTADVTSKQQISDNKDSKEVATASKQSAEPGSIDTDEKELLSQLEGLNSKDRRKLLRQLRNDNQDGKNTNDDSKSNHELIAKLEEEAKRIAERNIRESAEQQTTQSSKSQKEKEQTPFKALEQQQSTQSKKSKRKIKDLSDLPPEEIARREKQRQLQKEAAERRVNGEEPNTHRHPLNSERRRANRRKPAHRKSGSKKGEFNSVGYRMRRGV</sequence>
<comment type="caution">
    <text evidence="2">The sequence shown here is derived from an EMBL/GenBank/DDBJ whole genome shotgun (WGS) entry which is preliminary data.</text>
</comment>
<feature type="compositionally biased region" description="Polar residues" evidence="1">
    <location>
        <begin position="113"/>
        <end position="127"/>
    </location>
</feature>
<organism evidence="2 3">
    <name type="scientific">Cyclotella cryptica</name>
    <dbReference type="NCBI Taxonomy" id="29204"/>
    <lineage>
        <taxon>Eukaryota</taxon>
        <taxon>Sar</taxon>
        <taxon>Stramenopiles</taxon>
        <taxon>Ochrophyta</taxon>
        <taxon>Bacillariophyta</taxon>
        <taxon>Coscinodiscophyceae</taxon>
        <taxon>Thalassiosirophycidae</taxon>
        <taxon>Stephanodiscales</taxon>
        <taxon>Stephanodiscaceae</taxon>
        <taxon>Cyclotella</taxon>
    </lineage>
</organism>
<dbReference type="AlphaFoldDB" id="A0ABD3PPA2"/>
<name>A0ABD3PPA2_9STRA</name>
<evidence type="ECO:0000256" key="1">
    <source>
        <dbReference type="SAM" id="MobiDB-lite"/>
    </source>
</evidence>
<reference evidence="2 3" key="1">
    <citation type="journal article" date="2020" name="G3 (Bethesda)">
        <title>Improved Reference Genome for Cyclotella cryptica CCMP332, a Model for Cell Wall Morphogenesis, Salinity Adaptation, and Lipid Production in Diatoms (Bacillariophyta).</title>
        <authorList>
            <person name="Roberts W.R."/>
            <person name="Downey K.M."/>
            <person name="Ruck E.C."/>
            <person name="Traller J.C."/>
            <person name="Alverson A.J."/>
        </authorList>
    </citation>
    <scope>NUCLEOTIDE SEQUENCE [LARGE SCALE GENOMIC DNA]</scope>
    <source>
        <strain evidence="2 3">CCMP332</strain>
    </source>
</reference>
<feature type="compositionally biased region" description="Low complexity" evidence="1">
    <location>
        <begin position="26"/>
        <end position="40"/>
    </location>
</feature>